<name>A0A419VXK3_9BACT</name>
<reference evidence="2 3" key="1">
    <citation type="submission" date="2018-09" db="EMBL/GenBank/DDBJ databases">
        <title>Genomic Encyclopedia of Archaeal and Bacterial Type Strains, Phase II (KMG-II): from individual species to whole genera.</title>
        <authorList>
            <person name="Goeker M."/>
        </authorList>
    </citation>
    <scope>NUCLEOTIDE SEQUENCE [LARGE SCALE GENOMIC DNA]</scope>
    <source>
        <strain evidence="2 3">DSM 27148</strain>
    </source>
</reference>
<sequence length="226" mass="25729">MKNLTLALMLFLNVSFVTFSQSISNRPISPDSIAQKTFSEGQLMGIADMIAYVDEFVCAKTGEQDVVLAYSEFFQGWQNTMTSAGSSVEIYTDYCIPFNSKMDFLGALDSITFEAFFYLDDYINGLRWNDTLLVDINLAHVELRSIGLFSIYMKRLGEGDWRFNQLYEAVDAVGDFPPSIISIFNIPKNNFDFSQYKDRLLAVVVILTSTTVKQLYDAYMEKESHQ</sequence>
<dbReference type="Proteomes" id="UP000283387">
    <property type="component" value="Unassembled WGS sequence"/>
</dbReference>
<dbReference type="RefSeq" id="WP_120274831.1">
    <property type="nucleotide sequence ID" value="NZ_RAPN01000003.1"/>
</dbReference>
<evidence type="ECO:0000313" key="2">
    <source>
        <dbReference type="EMBL" id="RKD87810.1"/>
    </source>
</evidence>
<organism evidence="2 3">
    <name type="scientific">Mangrovibacterium diazotrophicum</name>
    <dbReference type="NCBI Taxonomy" id="1261403"/>
    <lineage>
        <taxon>Bacteria</taxon>
        <taxon>Pseudomonadati</taxon>
        <taxon>Bacteroidota</taxon>
        <taxon>Bacteroidia</taxon>
        <taxon>Marinilabiliales</taxon>
        <taxon>Prolixibacteraceae</taxon>
        <taxon>Mangrovibacterium</taxon>
    </lineage>
</organism>
<gene>
    <name evidence="2" type="ORF">BC643_3817</name>
</gene>
<dbReference type="EMBL" id="RAPN01000003">
    <property type="protein sequence ID" value="RKD87810.1"/>
    <property type="molecule type" value="Genomic_DNA"/>
</dbReference>
<evidence type="ECO:0000256" key="1">
    <source>
        <dbReference type="SAM" id="SignalP"/>
    </source>
</evidence>
<proteinExistence type="predicted"/>
<keyword evidence="3" id="KW-1185">Reference proteome</keyword>
<dbReference type="AlphaFoldDB" id="A0A419VXK3"/>
<accession>A0A419VXK3</accession>
<protein>
    <submittedName>
        <fullName evidence="2">Uncharacterized protein</fullName>
    </submittedName>
</protein>
<comment type="caution">
    <text evidence="2">The sequence shown here is derived from an EMBL/GenBank/DDBJ whole genome shotgun (WGS) entry which is preliminary data.</text>
</comment>
<evidence type="ECO:0000313" key="3">
    <source>
        <dbReference type="Proteomes" id="UP000283387"/>
    </source>
</evidence>
<feature type="chain" id="PRO_5019044426" evidence="1">
    <location>
        <begin position="21"/>
        <end position="226"/>
    </location>
</feature>
<keyword evidence="1" id="KW-0732">Signal</keyword>
<feature type="signal peptide" evidence="1">
    <location>
        <begin position="1"/>
        <end position="20"/>
    </location>
</feature>